<keyword evidence="2" id="KW-1185">Reference proteome</keyword>
<gene>
    <name evidence="1" type="ORF">GCM10022276_04250</name>
</gene>
<protein>
    <submittedName>
        <fullName evidence="1">DUF1905 domain-containing protein</fullName>
    </submittedName>
</protein>
<proteinExistence type="predicted"/>
<dbReference type="InterPro" id="IPR015018">
    <property type="entry name" value="DUF1905"/>
</dbReference>
<reference evidence="2" key="1">
    <citation type="journal article" date="2019" name="Int. J. Syst. Evol. Microbiol.">
        <title>The Global Catalogue of Microorganisms (GCM) 10K type strain sequencing project: providing services to taxonomists for standard genome sequencing and annotation.</title>
        <authorList>
            <consortium name="The Broad Institute Genomics Platform"/>
            <consortium name="The Broad Institute Genome Sequencing Center for Infectious Disease"/>
            <person name="Wu L."/>
            <person name="Ma J."/>
        </authorList>
    </citation>
    <scope>NUCLEOTIDE SEQUENCE [LARGE SCALE GENOMIC DNA]</scope>
    <source>
        <strain evidence="2">JCM 17543</strain>
    </source>
</reference>
<organism evidence="1 2">
    <name type="scientific">Sphingomonas limnosediminicola</name>
    <dbReference type="NCBI Taxonomy" id="940133"/>
    <lineage>
        <taxon>Bacteria</taxon>
        <taxon>Pseudomonadati</taxon>
        <taxon>Pseudomonadota</taxon>
        <taxon>Alphaproteobacteria</taxon>
        <taxon>Sphingomonadales</taxon>
        <taxon>Sphingomonadaceae</taxon>
        <taxon>Sphingomonas</taxon>
    </lineage>
</organism>
<dbReference type="RefSeq" id="WP_344698044.1">
    <property type="nucleotide sequence ID" value="NZ_BAABBM010000001.1"/>
</dbReference>
<name>A0ABP7KVT1_9SPHN</name>
<dbReference type="SUPFAM" id="SSF141694">
    <property type="entry name" value="AF2212/PG0164-like"/>
    <property type="match status" value="1"/>
</dbReference>
<evidence type="ECO:0000313" key="1">
    <source>
        <dbReference type="EMBL" id="GAA3888307.1"/>
    </source>
</evidence>
<comment type="caution">
    <text evidence="1">The sequence shown here is derived from an EMBL/GenBank/DDBJ whole genome shotgun (WGS) entry which is preliminary data.</text>
</comment>
<sequence>MITLTAPLEVWTNGEGSVHFMTLPPEDAGEAKAHSMLVRRGFGSVRVEATIDDVTWRTSIFPTKSGGYFLPVKIAVCREAGIAAGDDVTVALELL</sequence>
<dbReference type="EMBL" id="BAABBM010000001">
    <property type="protein sequence ID" value="GAA3888307.1"/>
    <property type="molecule type" value="Genomic_DNA"/>
</dbReference>
<accession>A0ABP7KVT1</accession>
<dbReference type="Gene3D" id="2.40.30.100">
    <property type="entry name" value="AF2212/PG0164-like"/>
    <property type="match status" value="1"/>
</dbReference>
<dbReference type="InterPro" id="IPR037079">
    <property type="entry name" value="AF2212/PG0164-like_sf"/>
</dbReference>
<dbReference type="Pfam" id="PF08922">
    <property type="entry name" value="DUF1905"/>
    <property type="match status" value="1"/>
</dbReference>
<dbReference type="Proteomes" id="UP001500827">
    <property type="component" value="Unassembled WGS sequence"/>
</dbReference>
<evidence type="ECO:0000313" key="2">
    <source>
        <dbReference type="Proteomes" id="UP001500827"/>
    </source>
</evidence>